<evidence type="ECO:0000256" key="2">
    <source>
        <dbReference type="ARBA" id="ARBA00022679"/>
    </source>
</evidence>
<dbReference type="Pfam" id="PF03808">
    <property type="entry name" value="Glyco_tran_WecG"/>
    <property type="match status" value="1"/>
</dbReference>
<organism evidence="3 4">
    <name type="scientific">Caenimonas terrae</name>
    <dbReference type="NCBI Taxonomy" id="696074"/>
    <lineage>
        <taxon>Bacteria</taxon>
        <taxon>Pseudomonadati</taxon>
        <taxon>Pseudomonadota</taxon>
        <taxon>Betaproteobacteria</taxon>
        <taxon>Burkholderiales</taxon>
        <taxon>Comamonadaceae</taxon>
        <taxon>Caenimonas</taxon>
    </lineage>
</organism>
<reference evidence="4" key="1">
    <citation type="journal article" date="2019" name="Int. J. Syst. Evol. Microbiol.">
        <title>The Global Catalogue of Microorganisms (GCM) 10K type strain sequencing project: providing services to taxonomists for standard genome sequencing and annotation.</title>
        <authorList>
            <consortium name="The Broad Institute Genomics Platform"/>
            <consortium name="The Broad Institute Genome Sequencing Center for Infectious Disease"/>
            <person name="Wu L."/>
            <person name="Ma J."/>
        </authorList>
    </citation>
    <scope>NUCLEOTIDE SEQUENCE [LARGE SCALE GENOMIC DNA]</scope>
    <source>
        <strain evidence="4">CCUG 57401</strain>
    </source>
</reference>
<comment type="caution">
    <text evidence="3">The sequence shown here is derived from an EMBL/GenBank/DDBJ whole genome shotgun (WGS) entry which is preliminary data.</text>
</comment>
<evidence type="ECO:0000313" key="3">
    <source>
        <dbReference type="EMBL" id="MFC5498383.1"/>
    </source>
</evidence>
<dbReference type="Proteomes" id="UP001596037">
    <property type="component" value="Unassembled WGS sequence"/>
</dbReference>
<dbReference type="CDD" id="cd06533">
    <property type="entry name" value="Glyco_transf_WecG_TagA"/>
    <property type="match status" value="1"/>
</dbReference>
<gene>
    <name evidence="3" type="ORF">ACFPOE_12635</name>
</gene>
<dbReference type="EMBL" id="JBHSMF010000006">
    <property type="protein sequence ID" value="MFC5498383.1"/>
    <property type="molecule type" value="Genomic_DNA"/>
</dbReference>
<accession>A0ABW0NGX2</accession>
<sequence>MTNILPKAEVLGVPVNALGFSQAQDRVLTWGGARQSRYVVLANVHVVVTAARDPSFGAVVAAADLIAPDGAPVAWMLRRLGYAGQERVSGPDLTLALLARCAVEGLSVYFFGSTRQTLVLLVERITAAFPALNIVGFEAPSFGVSTPQEDAESVERINASGAGLVFVGLGCPKQEHWMLAHRGRVNAVMLGVGAAFDFHAGTVSRAPLWMREHGLEWLHRLASEPRRLWRRYFVTNTLFVAGAVRQLLAAQWAKIWQ</sequence>
<dbReference type="PANTHER" id="PTHR34136">
    <property type="match status" value="1"/>
</dbReference>
<protein>
    <submittedName>
        <fullName evidence="3">WecB/TagA/CpsF family glycosyltransferase</fullName>
    </submittedName>
</protein>
<dbReference type="PANTHER" id="PTHR34136:SF1">
    <property type="entry name" value="UDP-N-ACETYL-D-MANNOSAMINURONIC ACID TRANSFERASE"/>
    <property type="match status" value="1"/>
</dbReference>
<dbReference type="NCBIfam" id="TIGR00696">
    <property type="entry name" value="wecG_tagA_cpsF"/>
    <property type="match status" value="1"/>
</dbReference>
<evidence type="ECO:0000256" key="1">
    <source>
        <dbReference type="ARBA" id="ARBA00022676"/>
    </source>
</evidence>
<proteinExistence type="predicted"/>
<keyword evidence="1" id="KW-0328">Glycosyltransferase</keyword>
<keyword evidence="2" id="KW-0808">Transferase</keyword>
<dbReference type="RefSeq" id="WP_376850437.1">
    <property type="nucleotide sequence ID" value="NZ_JBHSMF010000006.1"/>
</dbReference>
<evidence type="ECO:0000313" key="4">
    <source>
        <dbReference type="Proteomes" id="UP001596037"/>
    </source>
</evidence>
<name>A0ABW0NGX2_9BURK</name>
<dbReference type="InterPro" id="IPR004629">
    <property type="entry name" value="WecG_TagA_CpsF"/>
</dbReference>
<keyword evidence="4" id="KW-1185">Reference proteome</keyword>